<evidence type="ECO:0000313" key="2">
    <source>
        <dbReference type="EMBL" id="SET90251.1"/>
    </source>
</evidence>
<dbReference type="EMBL" id="FOIE01000010">
    <property type="protein sequence ID" value="SET90251.1"/>
    <property type="molecule type" value="Genomic_DNA"/>
</dbReference>
<reference evidence="3" key="1">
    <citation type="submission" date="2016-10" db="EMBL/GenBank/DDBJ databases">
        <authorList>
            <person name="Varghese N."/>
            <person name="Submissions S."/>
        </authorList>
    </citation>
    <scope>NUCLEOTIDE SEQUENCE [LARGE SCALE GENOMIC DNA]</scope>
    <source>
        <strain evidence="3">DSM 44209</strain>
    </source>
</reference>
<organism evidence="2 3">
    <name type="scientific">Geodermatophilus poikilotrophus</name>
    <dbReference type="NCBI Taxonomy" id="1333667"/>
    <lineage>
        <taxon>Bacteria</taxon>
        <taxon>Bacillati</taxon>
        <taxon>Actinomycetota</taxon>
        <taxon>Actinomycetes</taxon>
        <taxon>Geodermatophilales</taxon>
        <taxon>Geodermatophilaceae</taxon>
        <taxon>Geodermatophilus</taxon>
    </lineage>
</organism>
<dbReference type="Proteomes" id="UP000198507">
    <property type="component" value="Unassembled WGS sequence"/>
</dbReference>
<proteinExistence type="predicted"/>
<keyword evidence="3" id="KW-1185">Reference proteome</keyword>
<feature type="domain" description="DUF4333" evidence="1">
    <location>
        <begin position="11"/>
        <end position="79"/>
    </location>
</feature>
<dbReference type="AlphaFoldDB" id="A0A1I0I1C0"/>
<protein>
    <recommendedName>
        <fullName evidence="1">DUF4333 domain-containing protein</fullName>
    </recommendedName>
</protein>
<name>A0A1I0I1C0_9ACTN</name>
<sequence length="91" mass="9188">MLAVVPVLALGLSACGSSIGEDELESQVAGTLESRFGVAAGVSCPGDLEAEVDATTECTATDIGTGEEVVLRITVTSVEDDTAEFDIAPVD</sequence>
<dbReference type="Pfam" id="PF14230">
    <property type="entry name" value="DUF4333"/>
    <property type="match status" value="1"/>
</dbReference>
<dbReference type="InterPro" id="IPR025637">
    <property type="entry name" value="DUF4333"/>
</dbReference>
<evidence type="ECO:0000313" key="3">
    <source>
        <dbReference type="Proteomes" id="UP000198507"/>
    </source>
</evidence>
<gene>
    <name evidence="2" type="ORF">SAMN04488546_4117</name>
</gene>
<evidence type="ECO:0000259" key="1">
    <source>
        <dbReference type="Pfam" id="PF14230"/>
    </source>
</evidence>
<accession>A0A1I0I1C0</accession>